<gene>
    <name evidence="1" type="ORF">IDSA_05575</name>
</gene>
<reference evidence="1 2" key="1">
    <citation type="submission" date="2014-06" db="EMBL/GenBank/DDBJ databases">
        <title>The draft genome sequence of Idiomarina salinarum ISL-52.</title>
        <authorList>
            <person name="Du J."/>
            <person name="Shao Z."/>
        </authorList>
    </citation>
    <scope>NUCLEOTIDE SEQUENCE [LARGE SCALE GENOMIC DNA]</scope>
    <source>
        <strain evidence="1 2">ISL-52</strain>
    </source>
</reference>
<protein>
    <recommendedName>
        <fullName evidence="3">Ferredoxin</fullName>
    </recommendedName>
</protein>
<dbReference type="RefSeq" id="WP_034777151.1">
    <property type="nucleotide sequence ID" value="NZ_JPER01000010.1"/>
</dbReference>
<evidence type="ECO:0000313" key="1">
    <source>
        <dbReference type="EMBL" id="KFZ30062.1"/>
    </source>
</evidence>
<dbReference type="AlphaFoldDB" id="A0A094ISE4"/>
<dbReference type="STRING" id="435908.IDSA_05575"/>
<comment type="caution">
    <text evidence="1">The sequence shown here is derived from an EMBL/GenBank/DDBJ whole genome shotgun (WGS) entry which is preliminary data.</text>
</comment>
<dbReference type="OrthoDB" id="71604at2"/>
<dbReference type="eggNOG" id="COG0727">
    <property type="taxonomic scope" value="Bacteria"/>
</dbReference>
<sequence length="115" mass="12471">MSSANACLTCGACCGSYRVSFYWGEATGAPEGYVPSELTEAFHPHLLCMQGTNQKQPRCVALEGEIGQQVSCSIYQNRPSPCREFDISVNGSNPFCDKARLKYGLPPLIPVIHVA</sequence>
<accession>A0A094ISE4</accession>
<proteinExistence type="predicted"/>
<dbReference type="Pfam" id="PF03692">
    <property type="entry name" value="CxxCxxCC"/>
    <property type="match status" value="1"/>
</dbReference>
<name>A0A094ISE4_9GAMM</name>
<keyword evidence="2" id="KW-1185">Reference proteome</keyword>
<dbReference type="InterPro" id="IPR005358">
    <property type="entry name" value="Puta_zinc/iron-chelating_dom"/>
</dbReference>
<evidence type="ECO:0008006" key="3">
    <source>
        <dbReference type="Google" id="ProtNLM"/>
    </source>
</evidence>
<evidence type="ECO:0000313" key="2">
    <source>
        <dbReference type="Proteomes" id="UP000054363"/>
    </source>
</evidence>
<dbReference type="EMBL" id="JPER01000010">
    <property type="protein sequence ID" value="KFZ30062.1"/>
    <property type="molecule type" value="Genomic_DNA"/>
</dbReference>
<dbReference type="Proteomes" id="UP000054363">
    <property type="component" value="Unassembled WGS sequence"/>
</dbReference>
<organism evidence="1 2">
    <name type="scientific">Pseudidiomarina salinarum</name>
    <dbReference type="NCBI Taxonomy" id="435908"/>
    <lineage>
        <taxon>Bacteria</taxon>
        <taxon>Pseudomonadati</taxon>
        <taxon>Pseudomonadota</taxon>
        <taxon>Gammaproteobacteria</taxon>
        <taxon>Alteromonadales</taxon>
        <taxon>Idiomarinaceae</taxon>
        <taxon>Pseudidiomarina</taxon>
    </lineage>
</organism>